<proteinExistence type="predicted"/>
<reference evidence="1 2" key="1">
    <citation type="journal article" date="2023" name="Sci. Data">
        <title>Genome assembly of the Korean intertidal mud-creeper Batillaria attramentaria.</title>
        <authorList>
            <person name="Patra A.K."/>
            <person name="Ho P.T."/>
            <person name="Jun S."/>
            <person name="Lee S.J."/>
            <person name="Kim Y."/>
            <person name="Won Y.J."/>
        </authorList>
    </citation>
    <scope>NUCLEOTIDE SEQUENCE [LARGE SCALE GENOMIC DNA]</scope>
    <source>
        <strain evidence="1">Wonlab-2016</strain>
    </source>
</reference>
<keyword evidence="2" id="KW-1185">Reference proteome</keyword>
<dbReference type="AlphaFoldDB" id="A0ABD0LVB8"/>
<dbReference type="Proteomes" id="UP001519460">
    <property type="component" value="Unassembled WGS sequence"/>
</dbReference>
<protein>
    <submittedName>
        <fullName evidence="1">Uncharacterized protein</fullName>
    </submittedName>
</protein>
<dbReference type="EMBL" id="JACVVK020000022">
    <property type="protein sequence ID" value="KAK7503106.1"/>
    <property type="molecule type" value="Genomic_DNA"/>
</dbReference>
<name>A0ABD0LVB8_9CAEN</name>
<evidence type="ECO:0000313" key="2">
    <source>
        <dbReference type="Proteomes" id="UP001519460"/>
    </source>
</evidence>
<accession>A0ABD0LVB8</accession>
<sequence length="123" mass="13689">MATKRKDILKTEQRLAHAPSARVEANMTLNGTHRRRRYTLQVSGWKQSVDGNSYYILSLATGSSNVPNLFQTVNTGQCDVGGNCSGRCRQMNHFVSLVCLNMNGQLVIRLFEFNAYCSCQAAP</sequence>
<evidence type="ECO:0000313" key="1">
    <source>
        <dbReference type="EMBL" id="KAK7503106.1"/>
    </source>
</evidence>
<gene>
    <name evidence="1" type="ORF">BaRGS_00005732</name>
</gene>
<organism evidence="1 2">
    <name type="scientific">Batillaria attramentaria</name>
    <dbReference type="NCBI Taxonomy" id="370345"/>
    <lineage>
        <taxon>Eukaryota</taxon>
        <taxon>Metazoa</taxon>
        <taxon>Spiralia</taxon>
        <taxon>Lophotrochozoa</taxon>
        <taxon>Mollusca</taxon>
        <taxon>Gastropoda</taxon>
        <taxon>Caenogastropoda</taxon>
        <taxon>Sorbeoconcha</taxon>
        <taxon>Cerithioidea</taxon>
        <taxon>Batillariidae</taxon>
        <taxon>Batillaria</taxon>
    </lineage>
</organism>
<comment type="caution">
    <text evidence="1">The sequence shown here is derived from an EMBL/GenBank/DDBJ whole genome shotgun (WGS) entry which is preliminary data.</text>
</comment>